<reference evidence="6" key="1">
    <citation type="submission" date="2020-02" db="EMBL/GenBank/DDBJ databases">
        <authorList>
            <person name="Meier V. D."/>
        </authorList>
    </citation>
    <scope>NUCLEOTIDE SEQUENCE</scope>
    <source>
        <strain evidence="6">AVDCRST_MAG63</strain>
    </source>
</reference>
<sequence length="407" mass="43715">MRATVTNVAQPAKVAGRRAATLSGPARLGKRTKNLVARLTPGAVAILDHADLDAVAARALARTAPAAVVNNRLSITGRYPNRGPGVLMEAGVPLYDVAHAGDGTTPDLFSLLREGETVSICDEQLLRADGTVVAPLEPFSPEMLRERLAAARANLDAELIAFAGNTLRYLSEQDERALLLDPVRVPEVRAPIAGRPVLVAVRGEHYEDDLRELRRYLREQRPTIIAVDGAADTLLAAGVRPDIILGDMDSVGDDALRSGAELVVHAYARPRPGSDDVAPGLARVQALGLDAHVFPVPGTSEDAALLLAYEKEADLIVAVGTHTNLEDFLDKGRGGMASTFLVRLKVGNRLVDARGVSRLYGKREKLAPLLSLLLLSALFPFVVLLAGTKWGQLVWQSVVLWFRVLFQ</sequence>
<evidence type="ECO:0000313" key="6">
    <source>
        <dbReference type="EMBL" id="CAA9285433.1"/>
    </source>
</evidence>
<keyword evidence="5" id="KW-0812">Transmembrane</keyword>
<name>A0A6J4JR74_9BACT</name>
<evidence type="ECO:0000256" key="2">
    <source>
        <dbReference type="ARBA" id="ARBA00022741"/>
    </source>
</evidence>
<evidence type="ECO:0000256" key="4">
    <source>
        <dbReference type="ARBA" id="ARBA00022840"/>
    </source>
</evidence>
<dbReference type="AlphaFoldDB" id="A0A6J4JR74"/>
<keyword evidence="2" id="KW-0547">Nucleotide-binding</keyword>
<dbReference type="InterPro" id="IPR047795">
    <property type="entry name" value="Put_SteA-like"/>
</dbReference>
<gene>
    <name evidence="6" type="ORF">AVDCRST_MAG63-3914</name>
</gene>
<evidence type="ECO:0000256" key="5">
    <source>
        <dbReference type="SAM" id="Phobius"/>
    </source>
</evidence>
<proteinExistence type="predicted"/>
<keyword evidence="3" id="KW-0418">Kinase</keyword>
<accession>A0A6J4JR74</accession>
<dbReference type="GO" id="GO:0004788">
    <property type="term" value="F:thiamine diphosphokinase activity"/>
    <property type="evidence" value="ECO:0007669"/>
    <property type="project" value="InterPro"/>
</dbReference>
<feature type="transmembrane region" description="Helical" evidence="5">
    <location>
        <begin position="366"/>
        <end position="384"/>
    </location>
</feature>
<keyword evidence="4" id="KW-0067">ATP-binding</keyword>
<organism evidence="6">
    <name type="scientific">uncultured Armatimonadetes bacterium</name>
    <dbReference type="NCBI Taxonomy" id="157466"/>
    <lineage>
        <taxon>Bacteria</taxon>
        <taxon>Bacillati</taxon>
        <taxon>Armatimonadota</taxon>
        <taxon>environmental samples</taxon>
    </lineage>
</organism>
<protein>
    <submittedName>
        <fullName evidence="6">FIG005773: conserved membrane protein ML1361</fullName>
    </submittedName>
</protein>
<dbReference type="Gene3D" id="3.40.50.10240">
    <property type="entry name" value="Thiamin pyrophosphokinase, catalytic domain"/>
    <property type="match status" value="1"/>
</dbReference>
<dbReference type="NCBIfam" id="NF040608">
    <property type="entry name" value="division_SteA"/>
    <property type="match status" value="1"/>
</dbReference>
<keyword evidence="1" id="KW-0808">Transferase</keyword>
<dbReference type="GO" id="GO:0016301">
    <property type="term" value="F:kinase activity"/>
    <property type="evidence" value="ECO:0007669"/>
    <property type="project" value="UniProtKB-KW"/>
</dbReference>
<evidence type="ECO:0000256" key="3">
    <source>
        <dbReference type="ARBA" id="ARBA00022777"/>
    </source>
</evidence>
<dbReference type="SUPFAM" id="SSF63999">
    <property type="entry name" value="Thiamin pyrophosphokinase, catalytic domain"/>
    <property type="match status" value="1"/>
</dbReference>
<dbReference type="InterPro" id="IPR036759">
    <property type="entry name" value="TPK_catalytic_sf"/>
</dbReference>
<dbReference type="GO" id="GO:0009229">
    <property type="term" value="P:thiamine diphosphate biosynthetic process"/>
    <property type="evidence" value="ECO:0007669"/>
    <property type="project" value="InterPro"/>
</dbReference>
<dbReference type="EMBL" id="CADCTO010000531">
    <property type="protein sequence ID" value="CAA9285433.1"/>
    <property type="molecule type" value="Genomic_DNA"/>
</dbReference>
<keyword evidence="5" id="KW-1133">Transmembrane helix</keyword>
<evidence type="ECO:0000256" key="1">
    <source>
        <dbReference type="ARBA" id="ARBA00022679"/>
    </source>
</evidence>
<dbReference type="GO" id="GO:0005524">
    <property type="term" value="F:ATP binding"/>
    <property type="evidence" value="ECO:0007669"/>
    <property type="project" value="UniProtKB-KW"/>
</dbReference>
<keyword evidence="5" id="KW-0472">Membrane</keyword>